<dbReference type="RefSeq" id="XP_035345050.1">
    <property type="nucleotide sequence ID" value="XM_035489157.1"/>
</dbReference>
<dbReference type="Proteomes" id="UP000509510">
    <property type="component" value="Chromosome III"/>
</dbReference>
<comment type="similarity">
    <text evidence="1">Belongs to the peptidase M20A family.</text>
</comment>
<evidence type="ECO:0000313" key="2">
    <source>
        <dbReference type="EMBL" id="QKX58872.1"/>
    </source>
</evidence>
<keyword evidence="3" id="KW-1185">Reference proteome</keyword>
<protein>
    <recommendedName>
        <fullName evidence="4">Peptidase M20 dimerisation domain-containing protein</fullName>
    </recommendedName>
</protein>
<dbReference type="AlphaFoldDB" id="A0A7H8QXR3"/>
<accession>A0A7H8QXR3</accession>
<dbReference type="OrthoDB" id="6119954at2759"/>
<dbReference type="Gene3D" id="3.40.630.10">
    <property type="entry name" value="Zn peptidases"/>
    <property type="match status" value="1"/>
</dbReference>
<gene>
    <name evidence="2" type="ORF">TRUGW13939_06000</name>
</gene>
<dbReference type="PANTHER" id="PTHR11014:SF63">
    <property type="entry name" value="METALLOPEPTIDASE, PUTATIVE (AFU_ORTHOLOGUE AFUA_6G09600)-RELATED"/>
    <property type="match status" value="1"/>
</dbReference>
<organism evidence="2 3">
    <name type="scientific">Talaromyces rugulosus</name>
    <name type="common">Penicillium rugulosum</name>
    <dbReference type="NCBI Taxonomy" id="121627"/>
    <lineage>
        <taxon>Eukaryota</taxon>
        <taxon>Fungi</taxon>
        <taxon>Dikarya</taxon>
        <taxon>Ascomycota</taxon>
        <taxon>Pezizomycotina</taxon>
        <taxon>Eurotiomycetes</taxon>
        <taxon>Eurotiomycetidae</taxon>
        <taxon>Eurotiales</taxon>
        <taxon>Trichocomaceae</taxon>
        <taxon>Talaromyces</taxon>
        <taxon>Talaromyces sect. Islandici</taxon>
    </lineage>
</organism>
<sequence>MQWSHDRRKIIGRFFPDLDEHAAIYKDLLHHHPELPCQEQRTTSVVASRLKTLGFSVQRHIGGHGVVGLLPNGPGAKVLLRSELDALPIIEATGLPYASKVEQVDADVIKKGAMHACAHDMHMACLLSVAALLHSARALWSGTLIVLFQPNEERLLGAKAMIEDNLFGKIPLSTVCLAQHCVPTKSGTVAVKPGRVLGFLDSLAVWVYGRGAHGATPQLAIDPTVLVASILTPLQTVERAAEVVQEMTPDIVADDSVLLALPPGNKEPIPYVYWNIGVTDPETWDRANRVGKLWDLAPTHSATYTPVIEPTLRTGVGALALSALTFLHVNSGT</sequence>
<dbReference type="EMBL" id="CP055900">
    <property type="protein sequence ID" value="QKX58872.1"/>
    <property type="molecule type" value="Genomic_DNA"/>
</dbReference>
<proteinExistence type="inferred from homology"/>
<dbReference type="InterPro" id="IPR002933">
    <property type="entry name" value="Peptidase_M20"/>
</dbReference>
<dbReference type="SUPFAM" id="SSF53187">
    <property type="entry name" value="Zn-dependent exopeptidases"/>
    <property type="match status" value="1"/>
</dbReference>
<evidence type="ECO:0000256" key="1">
    <source>
        <dbReference type="ARBA" id="ARBA00006247"/>
    </source>
</evidence>
<evidence type="ECO:0000313" key="3">
    <source>
        <dbReference type="Proteomes" id="UP000509510"/>
    </source>
</evidence>
<name>A0A7H8QXR3_TALRU</name>
<dbReference type="PANTHER" id="PTHR11014">
    <property type="entry name" value="PEPTIDASE M20 FAMILY MEMBER"/>
    <property type="match status" value="1"/>
</dbReference>
<dbReference type="GeneID" id="55993496"/>
<reference evidence="3" key="1">
    <citation type="submission" date="2020-06" db="EMBL/GenBank/DDBJ databases">
        <title>A chromosome-scale genome assembly of Talaromyces rugulosus W13939.</title>
        <authorList>
            <person name="Wang B."/>
            <person name="Guo L."/>
            <person name="Ye K."/>
            <person name="Wang L."/>
        </authorList>
    </citation>
    <scope>NUCLEOTIDE SEQUENCE [LARGE SCALE GENOMIC DNA]</scope>
    <source>
        <strain evidence="3">W13939</strain>
    </source>
</reference>
<dbReference type="GO" id="GO:0016787">
    <property type="term" value="F:hydrolase activity"/>
    <property type="evidence" value="ECO:0007669"/>
    <property type="project" value="InterPro"/>
</dbReference>
<dbReference type="InterPro" id="IPR017439">
    <property type="entry name" value="Amidohydrolase"/>
</dbReference>
<evidence type="ECO:0008006" key="4">
    <source>
        <dbReference type="Google" id="ProtNLM"/>
    </source>
</evidence>
<dbReference type="Pfam" id="PF01546">
    <property type="entry name" value="Peptidase_M20"/>
    <property type="match status" value="1"/>
</dbReference>
<dbReference type="KEGG" id="trg:TRUGW13939_06000"/>